<comment type="caution">
    <text evidence="2">The sequence shown here is derived from an EMBL/GenBank/DDBJ whole genome shotgun (WGS) entry which is preliminary data.</text>
</comment>
<organism evidence="2 3">
    <name type="scientific">Streptomyces brasiliensis</name>
    <dbReference type="NCBI Taxonomy" id="1954"/>
    <lineage>
        <taxon>Bacteria</taxon>
        <taxon>Bacillati</taxon>
        <taxon>Actinomycetota</taxon>
        <taxon>Actinomycetes</taxon>
        <taxon>Kitasatosporales</taxon>
        <taxon>Streptomycetaceae</taxon>
        <taxon>Streptomyces</taxon>
    </lineage>
</organism>
<gene>
    <name evidence="2" type="ORF">GCM10010121_017610</name>
</gene>
<proteinExistence type="predicted"/>
<evidence type="ECO:0000313" key="2">
    <source>
        <dbReference type="EMBL" id="GGJ07623.1"/>
    </source>
</evidence>
<sequence>MTRVRADRSLCARGTRVFAEEERVTASGLERYVGSQQTGSPGTGSSFLPPLA</sequence>
<protein>
    <submittedName>
        <fullName evidence="2">Uncharacterized protein</fullName>
    </submittedName>
</protein>
<evidence type="ECO:0000256" key="1">
    <source>
        <dbReference type="SAM" id="MobiDB-lite"/>
    </source>
</evidence>
<dbReference type="AlphaFoldDB" id="A0A917KCU3"/>
<evidence type="ECO:0000313" key="3">
    <source>
        <dbReference type="Proteomes" id="UP000657574"/>
    </source>
</evidence>
<keyword evidence="3" id="KW-1185">Reference proteome</keyword>
<feature type="region of interest" description="Disordered" evidence="1">
    <location>
        <begin position="29"/>
        <end position="52"/>
    </location>
</feature>
<feature type="compositionally biased region" description="Low complexity" evidence="1">
    <location>
        <begin position="34"/>
        <end position="46"/>
    </location>
</feature>
<accession>A0A917KCU3</accession>
<name>A0A917KCU3_9ACTN</name>
<reference evidence="2" key="1">
    <citation type="journal article" date="2014" name="Int. J. Syst. Evol. Microbiol.">
        <title>Complete genome sequence of Corynebacterium casei LMG S-19264T (=DSM 44701T), isolated from a smear-ripened cheese.</title>
        <authorList>
            <consortium name="US DOE Joint Genome Institute (JGI-PGF)"/>
            <person name="Walter F."/>
            <person name="Albersmeier A."/>
            <person name="Kalinowski J."/>
            <person name="Ruckert C."/>
        </authorList>
    </citation>
    <scope>NUCLEOTIDE SEQUENCE</scope>
    <source>
        <strain evidence="2">JCM 3086</strain>
    </source>
</reference>
<dbReference type="EMBL" id="BMQA01000004">
    <property type="protein sequence ID" value="GGJ07623.1"/>
    <property type="molecule type" value="Genomic_DNA"/>
</dbReference>
<dbReference type="Proteomes" id="UP000657574">
    <property type="component" value="Unassembled WGS sequence"/>
</dbReference>
<reference evidence="2" key="2">
    <citation type="submission" date="2020-09" db="EMBL/GenBank/DDBJ databases">
        <authorList>
            <person name="Sun Q."/>
            <person name="Ohkuma M."/>
        </authorList>
    </citation>
    <scope>NUCLEOTIDE SEQUENCE</scope>
    <source>
        <strain evidence="2">JCM 3086</strain>
    </source>
</reference>